<feature type="non-terminal residue" evidence="7">
    <location>
        <position position="1"/>
    </location>
</feature>
<dbReference type="GeneID" id="19304965"/>
<gene>
    <name evidence="7" type="ORF">GLOTRDRAFT_18820</name>
</gene>
<name>S7RD01_GLOTA</name>
<dbReference type="RefSeq" id="XP_007869144.1">
    <property type="nucleotide sequence ID" value="XM_007870953.1"/>
</dbReference>
<keyword evidence="5" id="KW-0234">DNA repair</keyword>
<organism evidence="7 8">
    <name type="scientific">Gloeophyllum trabeum (strain ATCC 11539 / FP-39264 / Madison 617)</name>
    <name type="common">Brown rot fungus</name>
    <dbReference type="NCBI Taxonomy" id="670483"/>
    <lineage>
        <taxon>Eukaryota</taxon>
        <taxon>Fungi</taxon>
        <taxon>Dikarya</taxon>
        <taxon>Basidiomycota</taxon>
        <taxon>Agaricomycotina</taxon>
        <taxon>Agaricomycetes</taxon>
        <taxon>Gloeophyllales</taxon>
        <taxon>Gloeophyllaceae</taxon>
        <taxon>Gloeophyllum</taxon>
    </lineage>
</organism>
<comment type="subcellular location">
    <subcellularLocation>
        <location evidence="1">Nucleus</location>
    </subcellularLocation>
</comment>
<dbReference type="OrthoDB" id="5957327at2759"/>
<keyword evidence="3" id="KW-0227">DNA damage</keyword>
<evidence type="ECO:0000313" key="7">
    <source>
        <dbReference type="EMBL" id="EPQ52080.1"/>
    </source>
</evidence>
<dbReference type="SUPFAM" id="SSF52540">
    <property type="entry name" value="P-loop containing nucleoside triphosphate hydrolases"/>
    <property type="match status" value="1"/>
</dbReference>
<dbReference type="GO" id="GO:0005657">
    <property type="term" value="C:replication fork"/>
    <property type="evidence" value="ECO:0007669"/>
    <property type="project" value="TreeGrafter"/>
</dbReference>
<dbReference type="GO" id="GO:0033063">
    <property type="term" value="C:Rad51B-Rad51C-Rad51D-XRCC2 complex"/>
    <property type="evidence" value="ECO:0007669"/>
    <property type="project" value="TreeGrafter"/>
</dbReference>
<dbReference type="EMBL" id="KB469308">
    <property type="protein sequence ID" value="EPQ52080.1"/>
    <property type="molecule type" value="Genomic_DNA"/>
</dbReference>
<keyword evidence="6" id="KW-0539">Nucleus</keyword>
<dbReference type="Proteomes" id="UP000030669">
    <property type="component" value="Unassembled WGS sequence"/>
</dbReference>
<keyword evidence="2" id="KW-0547">Nucleotide-binding</keyword>
<dbReference type="STRING" id="670483.S7RD01"/>
<evidence type="ECO:0000256" key="5">
    <source>
        <dbReference type="ARBA" id="ARBA00023204"/>
    </source>
</evidence>
<dbReference type="AlphaFoldDB" id="S7RD01"/>
<dbReference type="InterPro" id="IPR027417">
    <property type="entry name" value="P-loop_NTPase"/>
</dbReference>
<dbReference type="eggNOG" id="ENOG502SQNH">
    <property type="taxonomic scope" value="Eukaryota"/>
</dbReference>
<sequence length="178" mass="19089">LPLTRSAASILAQSNRIMFGKSPVDEILGGGLRQGYIVELSGPPGSPKERLAIDITKTVVKDGGNVLFPSLLVLNSLSFPFQSASDLSSSTRQHILERIKPVLARNSNLPVLQVVITTQLATKLIKQDGTSGNFDNGARGIMMPSLGNAYLPPGRTYRLLIAPQSRTSGYVSIYDGPR</sequence>
<keyword evidence="8" id="KW-1185">Reference proteome</keyword>
<dbReference type="GO" id="GO:0007131">
    <property type="term" value="P:reciprocal meiotic recombination"/>
    <property type="evidence" value="ECO:0007669"/>
    <property type="project" value="TreeGrafter"/>
</dbReference>
<dbReference type="PANTHER" id="PTHR46239">
    <property type="entry name" value="DNA REPAIR PROTEIN RAD51 HOMOLOG 3 RAD51C"/>
    <property type="match status" value="1"/>
</dbReference>
<dbReference type="InterPro" id="IPR052093">
    <property type="entry name" value="HR_Repair_Mediator"/>
</dbReference>
<evidence type="ECO:0000256" key="3">
    <source>
        <dbReference type="ARBA" id="ARBA00022763"/>
    </source>
</evidence>
<dbReference type="Gene3D" id="3.40.50.300">
    <property type="entry name" value="P-loop containing nucleotide triphosphate hydrolases"/>
    <property type="match status" value="1"/>
</dbReference>
<evidence type="ECO:0000313" key="8">
    <source>
        <dbReference type="Proteomes" id="UP000030669"/>
    </source>
</evidence>
<dbReference type="HOGENOM" id="CLU_075134_0_0_1"/>
<proteinExistence type="predicted"/>
<evidence type="ECO:0000256" key="1">
    <source>
        <dbReference type="ARBA" id="ARBA00004123"/>
    </source>
</evidence>
<dbReference type="GO" id="GO:0008821">
    <property type="term" value="F:crossover junction DNA endonuclease activity"/>
    <property type="evidence" value="ECO:0007669"/>
    <property type="project" value="TreeGrafter"/>
</dbReference>
<dbReference type="PANTHER" id="PTHR46239:SF1">
    <property type="entry name" value="DNA REPAIR PROTEIN RAD51 HOMOLOG 3"/>
    <property type="match status" value="1"/>
</dbReference>
<keyword evidence="4" id="KW-0067">ATP-binding</keyword>
<evidence type="ECO:0000256" key="6">
    <source>
        <dbReference type="ARBA" id="ARBA00023242"/>
    </source>
</evidence>
<protein>
    <recommendedName>
        <fullName evidence="9">DNA recombination and repair protein Rad51-like C-terminal domain-containing protein</fullName>
    </recommendedName>
</protein>
<dbReference type="KEGG" id="gtr:GLOTRDRAFT_18820"/>
<evidence type="ECO:0000256" key="2">
    <source>
        <dbReference type="ARBA" id="ARBA00022741"/>
    </source>
</evidence>
<evidence type="ECO:0008006" key="9">
    <source>
        <dbReference type="Google" id="ProtNLM"/>
    </source>
</evidence>
<dbReference type="OMA" id="CATEYSS"/>
<dbReference type="GO" id="GO:0000400">
    <property type="term" value="F:four-way junction DNA binding"/>
    <property type="evidence" value="ECO:0007669"/>
    <property type="project" value="TreeGrafter"/>
</dbReference>
<reference evidence="7 8" key="1">
    <citation type="journal article" date="2012" name="Science">
        <title>The Paleozoic origin of enzymatic lignin decomposition reconstructed from 31 fungal genomes.</title>
        <authorList>
            <person name="Floudas D."/>
            <person name="Binder M."/>
            <person name="Riley R."/>
            <person name="Barry K."/>
            <person name="Blanchette R.A."/>
            <person name="Henrissat B."/>
            <person name="Martinez A.T."/>
            <person name="Otillar R."/>
            <person name="Spatafora J.W."/>
            <person name="Yadav J.S."/>
            <person name="Aerts A."/>
            <person name="Benoit I."/>
            <person name="Boyd A."/>
            <person name="Carlson A."/>
            <person name="Copeland A."/>
            <person name="Coutinho P.M."/>
            <person name="de Vries R.P."/>
            <person name="Ferreira P."/>
            <person name="Findley K."/>
            <person name="Foster B."/>
            <person name="Gaskell J."/>
            <person name="Glotzer D."/>
            <person name="Gorecki P."/>
            <person name="Heitman J."/>
            <person name="Hesse C."/>
            <person name="Hori C."/>
            <person name="Igarashi K."/>
            <person name="Jurgens J.A."/>
            <person name="Kallen N."/>
            <person name="Kersten P."/>
            <person name="Kohler A."/>
            <person name="Kuees U."/>
            <person name="Kumar T.K.A."/>
            <person name="Kuo A."/>
            <person name="LaButti K."/>
            <person name="Larrondo L.F."/>
            <person name="Lindquist E."/>
            <person name="Ling A."/>
            <person name="Lombard V."/>
            <person name="Lucas S."/>
            <person name="Lundell T."/>
            <person name="Martin R."/>
            <person name="McLaughlin D.J."/>
            <person name="Morgenstern I."/>
            <person name="Morin E."/>
            <person name="Murat C."/>
            <person name="Nagy L.G."/>
            <person name="Nolan M."/>
            <person name="Ohm R.A."/>
            <person name="Patyshakuliyeva A."/>
            <person name="Rokas A."/>
            <person name="Ruiz-Duenas F.J."/>
            <person name="Sabat G."/>
            <person name="Salamov A."/>
            <person name="Samejima M."/>
            <person name="Schmutz J."/>
            <person name="Slot J.C."/>
            <person name="St John F."/>
            <person name="Stenlid J."/>
            <person name="Sun H."/>
            <person name="Sun S."/>
            <person name="Syed K."/>
            <person name="Tsang A."/>
            <person name="Wiebenga A."/>
            <person name="Young D."/>
            <person name="Pisabarro A."/>
            <person name="Eastwood D.C."/>
            <person name="Martin F."/>
            <person name="Cullen D."/>
            <person name="Grigoriev I.V."/>
            <person name="Hibbett D.S."/>
        </authorList>
    </citation>
    <scope>NUCLEOTIDE SEQUENCE [LARGE SCALE GENOMIC DNA]</scope>
    <source>
        <strain evidence="7 8">ATCC 11539</strain>
    </source>
</reference>
<dbReference type="GO" id="GO:0033065">
    <property type="term" value="C:Rad51C-XRCC3 complex"/>
    <property type="evidence" value="ECO:0007669"/>
    <property type="project" value="TreeGrafter"/>
</dbReference>
<dbReference type="GO" id="GO:0000707">
    <property type="term" value="P:meiotic DNA recombinase assembly"/>
    <property type="evidence" value="ECO:0007669"/>
    <property type="project" value="TreeGrafter"/>
</dbReference>
<feature type="non-terminal residue" evidence="7">
    <location>
        <position position="178"/>
    </location>
</feature>
<dbReference type="GO" id="GO:0005524">
    <property type="term" value="F:ATP binding"/>
    <property type="evidence" value="ECO:0007669"/>
    <property type="project" value="UniProtKB-KW"/>
</dbReference>
<accession>S7RD01</accession>
<evidence type="ECO:0000256" key="4">
    <source>
        <dbReference type="ARBA" id="ARBA00022840"/>
    </source>
</evidence>